<proteinExistence type="inferred from homology"/>
<dbReference type="GO" id="GO:0009847">
    <property type="term" value="P:spore germination"/>
    <property type="evidence" value="ECO:0007669"/>
    <property type="project" value="InterPro"/>
</dbReference>
<evidence type="ECO:0000256" key="6">
    <source>
        <dbReference type="ARBA" id="ARBA00023139"/>
    </source>
</evidence>
<comment type="similarity">
    <text evidence="2">Belongs to the GerABKC lipoprotein family.</text>
</comment>
<evidence type="ECO:0000313" key="11">
    <source>
        <dbReference type="Proteomes" id="UP000501868"/>
    </source>
</evidence>
<keyword evidence="3" id="KW-0309">Germination</keyword>
<comment type="subcellular location">
    <subcellularLocation>
        <location evidence="1">Membrane</location>
        <topology evidence="1">Lipid-anchor</topology>
    </subcellularLocation>
</comment>
<evidence type="ECO:0000256" key="3">
    <source>
        <dbReference type="ARBA" id="ARBA00022544"/>
    </source>
</evidence>
<evidence type="ECO:0000256" key="1">
    <source>
        <dbReference type="ARBA" id="ARBA00004635"/>
    </source>
</evidence>
<dbReference type="PROSITE" id="PS51257">
    <property type="entry name" value="PROKAR_LIPOPROTEIN"/>
    <property type="match status" value="1"/>
</dbReference>
<reference evidence="10 11" key="2">
    <citation type="submission" date="2020-04" db="EMBL/GenBank/DDBJ databases">
        <authorList>
            <person name="Fomenkov A."/>
            <person name="Anton B.P."/>
            <person name="Roberts R.J."/>
        </authorList>
    </citation>
    <scope>NUCLEOTIDE SEQUENCE [LARGE SCALE GENOMIC DNA]</scope>
    <source>
        <strain evidence="10 11">S2</strain>
    </source>
</reference>
<evidence type="ECO:0000256" key="5">
    <source>
        <dbReference type="ARBA" id="ARBA00023136"/>
    </source>
</evidence>
<keyword evidence="7" id="KW-0449">Lipoprotein</keyword>
<evidence type="ECO:0000256" key="4">
    <source>
        <dbReference type="ARBA" id="ARBA00022729"/>
    </source>
</evidence>
<dbReference type="Pfam" id="PF25198">
    <property type="entry name" value="Spore_GerAC_N"/>
    <property type="match status" value="1"/>
</dbReference>
<dbReference type="Gene3D" id="3.30.300.210">
    <property type="entry name" value="Nutrient germinant receptor protein C, domain 3"/>
    <property type="match status" value="1"/>
</dbReference>
<dbReference type="InterPro" id="IPR046953">
    <property type="entry name" value="Spore_GerAC-like_C"/>
</dbReference>
<keyword evidence="6" id="KW-0564">Palmitate</keyword>
<dbReference type="InterPro" id="IPR008844">
    <property type="entry name" value="Spore_GerAC-like"/>
</dbReference>
<sequence length="361" mass="41209">MANRTLIGIGVTIFLLSGCSLIPTNIVNQINMAQGVGYDWAGKKTIKGTITYPIYKKDQPSTTEVKISLGETSKEIRSNINNESRYPLVSGQLRVALFGKSLAKKGITDVVDTLNRDPSIGSIIQMAVVDGDASELLKIEKFKKENVSLFVQEMLDQSMKSDNLPESNLQTYLFQFNQNGQDPYLPLIKQIEDNIKIIGIAILKDDRYVFPIFMEDAFTFKCLVDKYIQGLQRFTLETGERVVLDNLHSKAHYQVKIKKGRPEFTINLKMKTRLQEFTSPKKKRVALDKKHIQKEIAEQLEEDSLKLIKKFKKHGVDPLGLGAKYREHDRDFNEKKWKRFYPTAKVHVHVKVDIKQTGTVD</sequence>
<accession>A0A6H1P5F2</accession>
<dbReference type="Proteomes" id="UP000501868">
    <property type="component" value="Chromosome"/>
</dbReference>
<keyword evidence="5" id="KW-0472">Membrane</keyword>
<feature type="domain" description="Spore germination GerAC-like C-terminal" evidence="8">
    <location>
        <begin position="199"/>
        <end position="358"/>
    </location>
</feature>
<organism evidence="10 11">
    <name type="scientific">Priestia megaterium</name>
    <name type="common">Bacillus megaterium</name>
    <dbReference type="NCBI Taxonomy" id="1404"/>
    <lineage>
        <taxon>Bacteria</taxon>
        <taxon>Bacillati</taxon>
        <taxon>Bacillota</taxon>
        <taxon>Bacilli</taxon>
        <taxon>Bacillales</taxon>
        <taxon>Bacillaceae</taxon>
        <taxon>Priestia</taxon>
    </lineage>
</organism>
<dbReference type="AlphaFoldDB" id="A0A6H1P5F2"/>
<dbReference type="InterPro" id="IPR038501">
    <property type="entry name" value="Spore_GerAC_C_sf"/>
</dbReference>
<dbReference type="EMBL" id="CP051128">
    <property type="protein sequence ID" value="QIZ08748.1"/>
    <property type="molecule type" value="Genomic_DNA"/>
</dbReference>
<gene>
    <name evidence="10" type="ORF">HFZ78_20270</name>
</gene>
<evidence type="ECO:0000259" key="8">
    <source>
        <dbReference type="Pfam" id="PF05504"/>
    </source>
</evidence>
<dbReference type="GO" id="GO:0016020">
    <property type="term" value="C:membrane"/>
    <property type="evidence" value="ECO:0007669"/>
    <property type="project" value="UniProtKB-SubCell"/>
</dbReference>
<dbReference type="PANTHER" id="PTHR35789">
    <property type="entry name" value="SPORE GERMINATION PROTEIN B3"/>
    <property type="match status" value="1"/>
</dbReference>
<reference evidence="10 11" key="1">
    <citation type="submission" date="2020-04" db="EMBL/GenBank/DDBJ databases">
        <title>Genome-Wide Identification of 5-Methylcytosine Sites in Bacterial Genomes By High-Throughput Sequencing of MspJI Restriction Fragments.</title>
        <authorList>
            <person name="Wu V."/>
        </authorList>
    </citation>
    <scope>NUCLEOTIDE SEQUENCE [LARGE SCALE GENOMIC DNA]</scope>
    <source>
        <strain evidence="10 11">S2</strain>
    </source>
</reference>
<evidence type="ECO:0000259" key="9">
    <source>
        <dbReference type="Pfam" id="PF25198"/>
    </source>
</evidence>
<dbReference type="PANTHER" id="PTHR35789:SF1">
    <property type="entry name" value="SPORE GERMINATION PROTEIN B3"/>
    <property type="match status" value="1"/>
</dbReference>
<dbReference type="InterPro" id="IPR057336">
    <property type="entry name" value="GerAC_N"/>
</dbReference>
<evidence type="ECO:0000313" key="10">
    <source>
        <dbReference type="EMBL" id="QIZ08748.1"/>
    </source>
</evidence>
<protein>
    <submittedName>
        <fullName evidence="10">Ger(X)C family spore germination protein</fullName>
    </submittedName>
</protein>
<evidence type="ECO:0000256" key="7">
    <source>
        <dbReference type="ARBA" id="ARBA00023288"/>
    </source>
</evidence>
<feature type="domain" description="Spore germination protein N-terminal" evidence="9">
    <location>
        <begin position="26"/>
        <end position="189"/>
    </location>
</feature>
<dbReference type="Pfam" id="PF05504">
    <property type="entry name" value="Spore_GerAC"/>
    <property type="match status" value="1"/>
</dbReference>
<dbReference type="NCBIfam" id="TIGR02887">
    <property type="entry name" value="spore_ger_x_C"/>
    <property type="match status" value="1"/>
</dbReference>
<keyword evidence="4" id="KW-0732">Signal</keyword>
<name>A0A6H1P5F2_PRIMG</name>
<evidence type="ECO:0000256" key="2">
    <source>
        <dbReference type="ARBA" id="ARBA00007886"/>
    </source>
</evidence>